<keyword evidence="1" id="KW-0812">Transmembrane</keyword>
<dbReference type="RefSeq" id="WP_157004129.1">
    <property type="nucleotide sequence ID" value="NZ_CP066075.1"/>
</dbReference>
<gene>
    <name evidence="2" type="ORF">I6I06_05240</name>
</gene>
<accession>A0A7T4N431</accession>
<reference evidence="2 3" key="1">
    <citation type="submission" date="2020-12" db="EMBL/GenBank/DDBJ databases">
        <title>FDA dAtabase for Regulatory Grade micrObial Sequences (FDA-ARGOS): Supporting development and validation of Infectious Disease Dx tests.</title>
        <authorList>
            <person name="Nelson B."/>
            <person name="Plummer A."/>
            <person name="Tallon L."/>
            <person name="Sadzewicz L."/>
            <person name="Zhao X."/>
            <person name="Boylan J."/>
            <person name="Ott S."/>
            <person name="Bowen H."/>
            <person name="Vavikolanu K."/>
            <person name="Mehta A."/>
            <person name="Aluvathingal J."/>
            <person name="Nadendla S."/>
            <person name="Myers T."/>
            <person name="Yan Y."/>
            <person name="Sichtig H."/>
        </authorList>
    </citation>
    <scope>NUCLEOTIDE SEQUENCE [LARGE SCALE GENOMIC DNA]</scope>
    <source>
        <strain evidence="2 3">FDAARGOS_1049</strain>
    </source>
</reference>
<keyword evidence="1" id="KW-1133">Transmembrane helix</keyword>
<keyword evidence="3" id="KW-1185">Reference proteome</keyword>
<dbReference type="Proteomes" id="UP000595610">
    <property type="component" value="Chromosome 1"/>
</dbReference>
<protein>
    <submittedName>
        <fullName evidence="2">Uncharacterized protein</fullName>
    </submittedName>
</protein>
<dbReference type="KEGG" id="pgis:I6I06_05240"/>
<proteinExistence type="predicted"/>
<sequence length="93" mass="9978">MNNDAFWSIANALACAAIAYLVGCPRAQPGRRLSLRVTVARTLVASMAAAVCVSIIMHRYATPFEVVLNIAIAFAAYAQHGDIIADTRRTPDT</sequence>
<dbReference type="AlphaFoldDB" id="A0A7T4N431"/>
<organism evidence="2 3">
    <name type="scientific">Paraburkholderia ginsengisoli</name>
    <dbReference type="NCBI Taxonomy" id="311231"/>
    <lineage>
        <taxon>Bacteria</taxon>
        <taxon>Pseudomonadati</taxon>
        <taxon>Pseudomonadota</taxon>
        <taxon>Betaproteobacteria</taxon>
        <taxon>Burkholderiales</taxon>
        <taxon>Burkholderiaceae</taxon>
        <taxon>Paraburkholderia</taxon>
    </lineage>
</organism>
<keyword evidence="1" id="KW-0472">Membrane</keyword>
<evidence type="ECO:0000313" key="2">
    <source>
        <dbReference type="EMBL" id="QQC64882.1"/>
    </source>
</evidence>
<name>A0A7T4N431_9BURK</name>
<dbReference type="EMBL" id="CP066075">
    <property type="protein sequence ID" value="QQC64882.1"/>
    <property type="molecule type" value="Genomic_DNA"/>
</dbReference>
<evidence type="ECO:0000256" key="1">
    <source>
        <dbReference type="SAM" id="Phobius"/>
    </source>
</evidence>
<feature type="transmembrane region" description="Helical" evidence="1">
    <location>
        <begin position="6"/>
        <end position="27"/>
    </location>
</feature>
<feature type="transmembrane region" description="Helical" evidence="1">
    <location>
        <begin position="39"/>
        <end position="60"/>
    </location>
</feature>
<evidence type="ECO:0000313" key="3">
    <source>
        <dbReference type="Proteomes" id="UP000595610"/>
    </source>
</evidence>